<gene>
    <name evidence="7" type="ORF">E0D97_03880</name>
</gene>
<comment type="subcellular location">
    <subcellularLocation>
        <location evidence="1">Membrane</location>
        <topology evidence="1">Multi-pass membrane protein</topology>
    </subcellularLocation>
</comment>
<dbReference type="PANTHER" id="PTHR37422">
    <property type="entry name" value="TEICHURONIC ACID BIOSYNTHESIS PROTEIN TUAE"/>
    <property type="match status" value="1"/>
</dbReference>
<dbReference type="GO" id="GO:0016874">
    <property type="term" value="F:ligase activity"/>
    <property type="evidence" value="ECO:0007669"/>
    <property type="project" value="UniProtKB-KW"/>
</dbReference>
<feature type="transmembrane region" description="Helical" evidence="5">
    <location>
        <begin position="112"/>
        <end position="131"/>
    </location>
</feature>
<feature type="domain" description="O-antigen ligase-related" evidence="6">
    <location>
        <begin position="215"/>
        <end position="361"/>
    </location>
</feature>
<feature type="transmembrane region" description="Helical" evidence="5">
    <location>
        <begin position="87"/>
        <end position="106"/>
    </location>
</feature>
<feature type="transmembrane region" description="Helical" evidence="5">
    <location>
        <begin position="20"/>
        <end position="38"/>
    </location>
</feature>
<name>A0A4R0PFF3_9HYPH</name>
<evidence type="ECO:0000256" key="3">
    <source>
        <dbReference type="ARBA" id="ARBA00022989"/>
    </source>
</evidence>
<proteinExistence type="predicted"/>
<dbReference type="EMBL" id="SJST01000001">
    <property type="protein sequence ID" value="TCD16567.1"/>
    <property type="molecule type" value="Genomic_DNA"/>
</dbReference>
<keyword evidence="3 5" id="KW-1133">Transmembrane helix</keyword>
<dbReference type="InterPro" id="IPR007016">
    <property type="entry name" value="O-antigen_ligase-rel_domated"/>
</dbReference>
<comment type="caution">
    <text evidence="7">The sequence shown here is derived from an EMBL/GenBank/DDBJ whole genome shotgun (WGS) entry which is preliminary data.</text>
</comment>
<dbReference type="RefSeq" id="WP_131565548.1">
    <property type="nucleotide sequence ID" value="NZ_JAINFK010000001.1"/>
</dbReference>
<dbReference type="AlphaFoldDB" id="A0A4R0PFF3"/>
<dbReference type="Proteomes" id="UP000291301">
    <property type="component" value="Unassembled WGS sequence"/>
</dbReference>
<evidence type="ECO:0000256" key="1">
    <source>
        <dbReference type="ARBA" id="ARBA00004141"/>
    </source>
</evidence>
<keyword evidence="8" id="KW-1185">Reference proteome</keyword>
<sequence length="436" mass="47388">MNNIAIPRRTEAGFTPRRGVEVRSLLAFAVLAVAWISFSPFDVASLSDTESASDGKLINQIGYTAVSAAAVLALLTMTGREVASRMLSLGWIAMFVLLVISGYTAADPDDAVRSTLFTIIATVMAATAFALPNNARALSAALATACAAVLILSYAGVLIYPEAAIHTAEGVEANHSGLWRGIFTHKNTAGPVMAAIAFSGIYLTRRGWRLPGAIIALAAIVFVWNTGSKTSTALVPAIIVLVMVPSLVGMRFLAASAIIFSVVSIYALTIGTVFVPSFDAILRGFNETTTFTGRIEIWEFARDFVTRHPWTGFGYDSFWGEAVTENAEQAFDSTWDPRGIVHGHSGFLDVTLFMGLPALFLSVWLLLLAPLWQYLRTPPFRENVLLADLCLMIVSFMIMNSAMESYFFRRADPIWLTLVAALFGLRLCSRFKLRSE</sequence>
<feature type="transmembrane region" description="Helical" evidence="5">
    <location>
        <begin position="181"/>
        <end position="203"/>
    </location>
</feature>
<feature type="transmembrane region" description="Helical" evidence="5">
    <location>
        <begin position="352"/>
        <end position="372"/>
    </location>
</feature>
<dbReference type="GO" id="GO:0016020">
    <property type="term" value="C:membrane"/>
    <property type="evidence" value="ECO:0007669"/>
    <property type="project" value="UniProtKB-SubCell"/>
</dbReference>
<feature type="transmembrane region" description="Helical" evidence="5">
    <location>
        <begin position="384"/>
        <end position="402"/>
    </location>
</feature>
<keyword evidence="2 5" id="KW-0812">Transmembrane</keyword>
<evidence type="ECO:0000313" key="8">
    <source>
        <dbReference type="Proteomes" id="UP000291301"/>
    </source>
</evidence>
<dbReference type="InterPro" id="IPR051533">
    <property type="entry name" value="WaaL-like"/>
</dbReference>
<feature type="transmembrane region" description="Helical" evidence="5">
    <location>
        <begin position="210"/>
        <end position="227"/>
    </location>
</feature>
<keyword evidence="7" id="KW-0436">Ligase</keyword>
<feature type="transmembrane region" description="Helical" evidence="5">
    <location>
        <begin position="414"/>
        <end position="433"/>
    </location>
</feature>
<feature type="transmembrane region" description="Helical" evidence="5">
    <location>
        <begin position="233"/>
        <end position="250"/>
    </location>
</feature>
<evidence type="ECO:0000256" key="5">
    <source>
        <dbReference type="SAM" id="Phobius"/>
    </source>
</evidence>
<reference evidence="7 8" key="1">
    <citation type="journal article" date="2015" name="Antonie Van Leeuwenhoek">
        <title>Oricola cellulosilytica gen. nov., sp. nov., a cellulose-degrading bacterium of the family Phyllobacteriaceae isolated from surface seashore water, and emended descriptions of Mesorhizobium loti and Phyllobacterium myrsinacearum.</title>
        <authorList>
            <person name="Hameed A."/>
            <person name="Shahina M."/>
            <person name="Lai W.A."/>
            <person name="Lin S.Y."/>
            <person name="Young L.S."/>
            <person name="Liu Y.C."/>
            <person name="Hsu Y.H."/>
            <person name="Young C.C."/>
        </authorList>
    </citation>
    <scope>NUCLEOTIDE SEQUENCE [LARGE SCALE GENOMIC DNA]</scope>
    <source>
        <strain evidence="7 8">KCTC 52183</strain>
    </source>
</reference>
<accession>A0A4R0PFF3</accession>
<feature type="transmembrane region" description="Helical" evidence="5">
    <location>
        <begin position="138"/>
        <end position="161"/>
    </location>
</feature>
<evidence type="ECO:0000256" key="4">
    <source>
        <dbReference type="ARBA" id="ARBA00023136"/>
    </source>
</evidence>
<evidence type="ECO:0000259" key="6">
    <source>
        <dbReference type="Pfam" id="PF04932"/>
    </source>
</evidence>
<dbReference type="OrthoDB" id="4391260at2"/>
<evidence type="ECO:0000313" key="7">
    <source>
        <dbReference type="EMBL" id="TCD16567.1"/>
    </source>
</evidence>
<dbReference type="Pfam" id="PF04932">
    <property type="entry name" value="Wzy_C"/>
    <property type="match status" value="1"/>
</dbReference>
<feature type="transmembrane region" description="Helical" evidence="5">
    <location>
        <begin position="58"/>
        <end position="75"/>
    </location>
</feature>
<organism evidence="7 8">
    <name type="scientific">Oricola cellulosilytica</name>
    <dbReference type="NCBI Taxonomy" id="1429082"/>
    <lineage>
        <taxon>Bacteria</taxon>
        <taxon>Pseudomonadati</taxon>
        <taxon>Pseudomonadota</taxon>
        <taxon>Alphaproteobacteria</taxon>
        <taxon>Hyphomicrobiales</taxon>
        <taxon>Ahrensiaceae</taxon>
        <taxon>Oricola</taxon>
    </lineage>
</organism>
<feature type="transmembrane region" description="Helical" evidence="5">
    <location>
        <begin position="257"/>
        <end position="278"/>
    </location>
</feature>
<keyword evidence="4 5" id="KW-0472">Membrane</keyword>
<dbReference type="PANTHER" id="PTHR37422:SF21">
    <property type="entry name" value="EXOQ-LIKE PROTEIN"/>
    <property type="match status" value="1"/>
</dbReference>
<evidence type="ECO:0000256" key="2">
    <source>
        <dbReference type="ARBA" id="ARBA00022692"/>
    </source>
</evidence>
<protein>
    <submittedName>
        <fullName evidence="7">O-antigen ligase family protein</fullName>
    </submittedName>
</protein>